<feature type="compositionally biased region" description="Low complexity" evidence="1">
    <location>
        <begin position="706"/>
        <end position="725"/>
    </location>
</feature>
<evidence type="ECO:0000256" key="1">
    <source>
        <dbReference type="SAM" id="MobiDB-lite"/>
    </source>
</evidence>
<dbReference type="InParanoid" id="D8UFZ5"/>
<feature type="compositionally biased region" description="Basic residues" evidence="1">
    <location>
        <begin position="734"/>
        <end position="745"/>
    </location>
</feature>
<evidence type="ECO:0000256" key="2">
    <source>
        <dbReference type="SAM" id="Phobius"/>
    </source>
</evidence>
<feature type="transmembrane region" description="Helical" evidence="2">
    <location>
        <begin position="255"/>
        <end position="276"/>
    </location>
</feature>
<feature type="compositionally biased region" description="Pro residues" evidence="1">
    <location>
        <begin position="690"/>
        <end position="705"/>
    </location>
</feature>
<dbReference type="RefSeq" id="XP_002957569.1">
    <property type="nucleotide sequence ID" value="XM_002957523.1"/>
</dbReference>
<feature type="region of interest" description="Disordered" evidence="1">
    <location>
        <begin position="973"/>
        <end position="1026"/>
    </location>
</feature>
<dbReference type="OrthoDB" id="552067at2759"/>
<feature type="compositionally biased region" description="Polar residues" evidence="1">
    <location>
        <begin position="919"/>
        <end position="931"/>
    </location>
</feature>
<feature type="compositionally biased region" description="Basic and acidic residues" evidence="1">
    <location>
        <begin position="616"/>
        <end position="628"/>
    </location>
</feature>
<feature type="compositionally biased region" description="Pro residues" evidence="1">
    <location>
        <begin position="761"/>
        <end position="771"/>
    </location>
</feature>
<feature type="transmembrane region" description="Helical" evidence="2">
    <location>
        <begin position="218"/>
        <end position="243"/>
    </location>
</feature>
<name>D8UFZ5_VOLCA</name>
<feature type="region of interest" description="Disordered" evidence="1">
    <location>
        <begin position="582"/>
        <end position="654"/>
    </location>
</feature>
<sequence length="1342" mass="138911">MDTGYTMCFGSGFGFSFSRSFGSSGFDSRGHPDSTHQPGRASGEPLSAVLLSARARRSRARRQDDPPVLHPLQELKGPLRHRYNPPFGRHESPPSRPPIGPSWHPHMGPGVTGEAPNGAGPGPAPAAAATAAVGHSRCWLRVLLAGVAIRWRRRRGRGGGRWPLDSTIYIRKAICCQRWRCFLRPADFCFSFLCWEWCPCGCCACCDLRRSVCCAATWQFLVGVRVGGVLGSGYAAVTALSFGFAPHVVNPDTQFFALMIHLLVFWWLYFLCGIVGCCTSLDRQGILTYDPRQVDSNSNNNNMASGKLGVFPGPRVPGSQPALCHVPHHAGGAQQGRVEESAQQTGTIPPCGFWEVGGRLRVPALPVPIPRLTSPLPPSSSSSSSFCSPAGGGDGDGGVGVGGVGGAVNIFLSFLPLLWDWYIIYLAWSLIRKLQEQRKGIFRGRPAMDKQRKPSQLLELHIGHNLALSPPPDQVIVMLAATAGGGAAQSTAAFDANGPGHVTDTCSVQQAGGVDGLPAGVMTTPQQYGMERTSPPASASAGGDGGGGGGGGGWGSPWSEHSNVSSAVWNVADSSFSGACSVGGVGGVRHSSRRRRRQVIDSDGADGGDDADGDGDVNRPYHGWDRHQQQVQGDGEEQQQQRGPPPPPPPLLLAMPPAMATAVATEEDAHAHMYTRHTLPCQDGQQPQQPQQPPSPSQSPSPSPSPSLQQQQQQPYGAARQSPTQASPPPPATHRSRSSHSRRRIWPQDDNGDSSQGGVGDPPPSPGPPPAGGSVASPSGHNGPIERSISSLRSRRAASASTPAASTTATRVRVGSAPTPAAAAAGAVAGASGAAMEPSAATSSAADVAAVFEIRRRSTRPRGAPPDGVMTHGAAAGTTAAAALENEGEAAAAPWSRWRGVLGAGVLRFPGGSRPPRKTSGSEASYASAQPRNPPLPTLEPVMLSVPATATALFVQQLYSLVVRLIPPPPSDPAELSLQRTQDHLSRGSTPAREHQAHAQAATAPDPARSRTPTTAAAAQHPPAAATRAVPLDLAVGVPDPYVGLGHEEDTMSHAPPLSPVPGTAPRRRAAYAAPAPWSLGSPSADPRATPWGSPRLATRSTSLSAAAAAAAAGTRAAAAEVQVTEEVALGATALTVAVVTGGEEPLAGMFGESRGPALPYTRPAAAAAALAHSNKHWEENDTGVGPSTASGSPPVVGLDQAGIRSPESAGGGAVALSSSDDEERRQTAAAAAAEVKTTRGSSELLPPRNRPRMGSPASLLLPSGLTAMAVAARDGARIMYDAYVPYVGRAIHRSSVGAILWGSGKAGTTAEMGRDTAAPKAAVAVDIQVAQEAQEAKQWIH</sequence>
<feature type="region of interest" description="Disordered" evidence="1">
    <location>
        <begin position="1074"/>
        <end position="1097"/>
    </location>
</feature>
<dbReference type="EMBL" id="GL378396">
    <property type="protein sequence ID" value="EFJ41339.1"/>
    <property type="molecule type" value="Genomic_DNA"/>
</dbReference>
<feature type="compositionally biased region" description="Low complexity" evidence="1">
    <location>
        <begin position="998"/>
        <end position="1026"/>
    </location>
</feature>
<keyword evidence="2" id="KW-0812">Transmembrane</keyword>
<proteinExistence type="predicted"/>
<feature type="region of interest" description="Disordered" evidence="1">
    <location>
        <begin position="513"/>
        <end position="561"/>
    </location>
</feature>
<gene>
    <name evidence="3" type="ORF">VOLCADRAFT_107739</name>
</gene>
<dbReference type="GeneID" id="9627046"/>
<feature type="region of interest" description="Disordered" evidence="1">
    <location>
        <begin position="908"/>
        <end position="936"/>
    </location>
</feature>
<dbReference type="KEGG" id="vcn:VOLCADRAFT_107739"/>
<feature type="compositionally biased region" description="Basic and acidic residues" evidence="1">
    <location>
        <begin position="981"/>
        <end position="997"/>
    </location>
</feature>
<protein>
    <submittedName>
        <fullName evidence="3">Uncharacterized protein</fullName>
    </submittedName>
</protein>
<feature type="compositionally biased region" description="Gly residues" evidence="1">
    <location>
        <begin position="542"/>
        <end position="555"/>
    </location>
</feature>
<dbReference type="Proteomes" id="UP000001058">
    <property type="component" value="Unassembled WGS sequence"/>
</dbReference>
<feature type="compositionally biased region" description="Low complexity" evidence="1">
    <location>
        <begin position="787"/>
        <end position="816"/>
    </location>
</feature>
<keyword evidence="2" id="KW-1133">Transmembrane helix</keyword>
<feature type="region of interest" description="Disordered" evidence="1">
    <location>
        <begin position="79"/>
        <end position="126"/>
    </location>
</feature>
<feature type="region of interest" description="Disordered" evidence="1">
    <location>
        <begin position="1178"/>
        <end position="1258"/>
    </location>
</feature>
<reference evidence="3 4" key="1">
    <citation type="journal article" date="2010" name="Science">
        <title>Genomic analysis of organismal complexity in the multicellular green alga Volvox carteri.</title>
        <authorList>
            <person name="Prochnik S.E."/>
            <person name="Umen J."/>
            <person name="Nedelcu A.M."/>
            <person name="Hallmann A."/>
            <person name="Miller S.M."/>
            <person name="Nishii I."/>
            <person name="Ferris P."/>
            <person name="Kuo A."/>
            <person name="Mitros T."/>
            <person name="Fritz-Laylin L.K."/>
            <person name="Hellsten U."/>
            <person name="Chapman J."/>
            <person name="Simakov O."/>
            <person name="Rensing S.A."/>
            <person name="Terry A."/>
            <person name="Pangilinan J."/>
            <person name="Kapitonov V."/>
            <person name="Jurka J."/>
            <person name="Salamov A."/>
            <person name="Shapiro H."/>
            <person name="Schmutz J."/>
            <person name="Grimwood J."/>
            <person name="Lindquist E."/>
            <person name="Lucas S."/>
            <person name="Grigoriev I.V."/>
            <person name="Schmitt R."/>
            <person name="Kirk D."/>
            <person name="Rokhsar D.S."/>
        </authorList>
    </citation>
    <scope>NUCLEOTIDE SEQUENCE [LARGE SCALE GENOMIC DNA]</scope>
    <source>
        <strain evidence="4">f. Nagariensis / Eve</strain>
    </source>
</reference>
<feature type="region of interest" description="Disordered" evidence="1">
    <location>
        <begin position="24"/>
        <end position="45"/>
    </location>
</feature>
<organism evidence="4">
    <name type="scientific">Volvox carteri f. nagariensis</name>
    <dbReference type="NCBI Taxonomy" id="3068"/>
    <lineage>
        <taxon>Eukaryota</taxon>
        <taxon>Viridiplantae</taxon>
        <taxon>Chlorophyta</taxon>
        <taxon>core chlorophytes</taxon>
        <taxon>Chlorophyceae</taxon>
        <taxon>CS clade</taxon>
        <taxon>Chlamydomonadales</taxon>
        <taxon>Volvocaceae</taxon>
        <taxon>Volvox</taxon>
    </lineage>
</organism>
<keyword evidence="4" id="KW-1185">Reference proteome</keyword>
<keyword evidence="2" id="KW-0472">Membrane</keyword>
<feature type="region of interest" description="Disordered" evidence="1">
    <location>
        <begin position="680"/>
        <end position="816"/>
    </location>
</feature>
<evidence type="ECO:0000313" key="3">
    <source>
        <dbReference type="EMBL" id="EFJ41339.1"/>
    </source>
</evidence>
<feature type="compositionally biased region" description="Low complexity" evidence="1">
    <location>
        <begin position="629"/>
        <end position="641"/>
    </location>
</feature>
<accession>D8UFZ5</accession>
<evidence type="ECO:0000313" key="4">
    <source>
        <dbReference type="Proteomes" id="UP000001058"/>
    </source>
</evidence>
<feature type="compositionally biased region" description="Acidic residues" evidence="1">
    <location>
        <begin position="603"/>
        <end position="615"/>
    </location>
</feature>